<feature type="region of interest" description="Disordered" evidence="1">
    <location>
        <begin position="117"/>
        <end position="143"/>
    </location>
</feature>
<organism evidence="3 4">
    <name type="scientific">Mycobacteroides saopaulense</name>
    <dbReference type="NCBI Taxonomy" id="1578165"/>
    <lineage>
        <taxon>Bacteria</taxon>
        <taxon>Bacillati</taxon>
        <taxon>Actinomycetota</taxon>
        <taxon>Actinomycetes</taxon>
        <taxon>Mycobacteriales</taxon>
        <taxon>Mycobacteriaceae</taxon>
        <taxon>Mycobacteroides</taxon>
    </lineage>
</organism>
<accession>A0A1X0J6P4</accession>
<evidence type="ECO:0000313" key="3">
    <source>
        <dbReference type="EMBL" id="ORB57924.1"/>
    </source>
</evidence>
<sequence>MDHIAEVWANPDIIGRATRAGGNMSYPQQYPAVAPRYFQVRLTKHTGMLIMFSTRSYTITGTLEQCEAAYRDAQTHNLAAGWWSFLSILVMNWVAIFGNMGQIKQIRRLAAQPPAYQNYPPAGYPPPQAGYTQPRYPQQPQAY</sequence>
<dbReference type="STRING" id="1578165.BKG68_09150"/>
<comment type="caution">
    <text evidence="3">The sequence shown here is derived from an EMBL/GenBank/DDBJ whole genome shotgun (WGS) entry which is preliminary data.</text>
</comment>
<keyword evidence="2" id="KW-0472">Membrane</keyword>
<feature type="transmembrane region" description="Helical" evidence="2">
    <location>
        <begin position="80"/>
        <end position="98"/>
    </location>
</feature>
<dbReference type="AlphaFoldDB" id="A0A1X0J6P4"/>
<name>A0A1X0J6P4_9MYCO</name>
<protein>
    <recommendedName>
        <fullName evidence="5">Transmembrane protein</fullName>
    </recommendedName>
</protein>
<proteinExistence type="predicted"/>
<evidence type="ECO:0000256" key="2">
    <source>
        <dbReference type="SAM" id="Phobius"/>
    </source>
</evidence>
<dbReference type="EMBL" id="MVII01000013">
    <property type="protein sequence ID" value="ORB57924.1"/>
    <property type="molecule type" value="Genomic_DNA"/>
</dbReference>
<keyword evidence="2" id="KW-0812">Transmembrane</keyword>
<dbReference type="Proteomes" id="UP000192434">
    <property type="component" value="Unassembled WGS sequence"/>
</dbReference>
<evidence type="ECO:0008006" key="5">
    <source>
        <dbReference type="Google" id="ProtNLM"/>
    </source>
</evidence>
<gene>
    <name evidence="3" type="ORF">BST43_11710</name>
</gene>
<reference evidence="3 4" key="1">
    <citation type="submission" date="2016-12" db="EMBL/GenBank/DDBJ databases">
        <title>The new phylogeny of genus Mycobacterium.</title>
        <authorList>
            <person name="Tortoli E."/>
            <person name="Trovato A."/>
            <person name="Cirillo D.M."/>
        </authorList>
    </citation>
    <scope>NUCLEOTIDE SEQUENCE [LARGE SCALE GENOMIC DNA]</scope>
    <source>
        <strain evidence="3 4">CCUG 66554</strain>
    </source>
</reference>
<evidence type="ECO:0000256" key="1">
    <source>
        <dbReference type="SAM" id="MobiDB-lite"/>
    </source>
</evidence>
<evidence type="ECO:0000313" key="4">
    <source>
        <dbReference type="Proteomes" id="UP000192434"/>
    </source>
</evidence>
<keyword evidence="2" id="KW-1133">Transmembrane helix</keyword>